<dbReference type="InterPro" id="IPR056884">
    <property type="entry name" value="NPHP3-like_N"/>
</dbReference>
<dbReference type="InterPro" id="IPR007111">
    <property type="entry name" value="NACHT_NTPase"/>
</dbReference>
<dbReference type="AlphaFoldDB" id="A0AAD6HH51"/>
<dbReference type="InterPro" id="IPR027417">
    <property type="entry name" value="P-loop_NTPase"/>
</dbReference>
<protein>
    <recommendedName>
        <fullName evidence="3">NACHT domain-containing protein</fullName>
    </recommendedName>
</protein>
<dbReference type="Gene3D" id="3.40.50.300">
    <property type="entry name" value="P-loop containing nucleotide triphosphate hydrolases"/>
    <property type="match status" value="1"/>
</dbReference>
<reference evidence="4" key="2">
    <citation type="submission" date="2023-01" db="EMBL/GenBank/DDBJ databases">
        <authorList>
            <person name="Petersen C."/>
        </authorList>
    </citation>
    <scope>NUCLEOTIDE SEQUENCE</scope>
    <source>
        <strain evidence="4">IBT 17514</strain>
    </source>
</reference>
<evidence type="ECO:0000313" key="5">
    <source>
        <dbReference type="Proteomes" id="UP001215712"/>
    </source>
</evidence>
<dbReference type="Proteomes" id="UP001215712">
    <property type="component" value="Unassembled WGS sequence"/>
</dbReference>
<feature type="compositionally biased region" description="Basic and acidic residues" evidence="2">
    <location>
        <begin position="19"/>
        <end position="35"/>
    </location>
</feature>
<evidence type="ECO:0000313" key="4">
    <source>
        <dbReference type="EMBL" id="KAJ5716464.1"/>
    </source>
</evidence>
<evidence type="ECO:0000259" key="3">
    <source>
        <dbReference type="PROSITE" id="PS50837"/>
    </source>
</evidence>
<sequence>MPERLKSFLSSLQRHKKIEKAEAQIKQAEDQKDSTVAKPATSGPPAIQPRQSFETFHPKDLWQTAYDRLDEKQQQILLRTESSPQSNAGSKELIDETIQVTKQQYEEYQQKSDKTFRKASRKIIDALLSYSEIISAVAGLDPTQHAASAWAVVSLGLKIPQNHHDARNALFESSEYLADVITQCAFVEQRFYLDGDSDIRGHVESAIINLYKAILRYSAQIRNSQQSGIGRNLSDCFTAITGHPLTELKTSVEEERDSLRRWVEIGGYLHHEKEAENILVRIDELGESLKLLLEQSSLMHLYIVEGASYDSHVHEHEDFCLPGTRTELLSRITKWVKFDDKFIFWLNGMAGTGKSTIARTVAQGFKEQGLLGASFFFKRGEVDRGTAKYLITSIAGQLVNRHRQLVPEVLKAIKTDPMITSKFLRDQFDQLLFGPLLKLQPDQSTTIVIVIDALDECDGDNDIKLILHLLFKLQEVQTVRLRVVLTSRPELPIRLGFLKEDNHQDLVLHELPAPIIEHDIRLFLEHKFSAIQREHSLPSDWPGNRELEQLVQLALPLFIFAATLCRFVGDEYELPEERLAAVLQDKATASTSDMDRTYLPVLNQLLAAKNKKEFEGLLQEFQNIIGVIVLLATPLSVITLARLTGIPENKIINHLKRFHSVLSVPADLEAPVRILHLSFRDFLIHSECEFRIDEKNTHQQIALNCLRIMNTRLRHNICDRASYGIQCKDIDPRIIQEHLPADLQYACYYWVNHLKHSQGGISESVILSFLQTQFLHWLEALALMGKISEAAEMIKTLESSILVSAENLW</sequence>
<gene>
    <name evidence="4" type="ORF">N7493_008375</name>
</gene>
<feature type="region of interest" description="Disordered" evidence="2">
    <location>
        <begin position="19"/>
        <end position="53"/>
    </location>
</feature>
<dbReference type="PANTHER" id="PTHR10039">
    <property type="entry name" value="AMELOGENIN"/>
    <property type="match status" value="1"/>
</dbReference>
<dbReference type="PROSITE" id="PS50837">
    <property type="entry name" value="NACHT"/>
    <property type="match status" value="1"/>
</dbReference>
<organism evidence="4 5">
    <name type="scientific">Penicillium malachiteum</name>
    <dbReference type="NCBI Taxonomy" id="1324776"/>
    <lineage>
        <taxon>Eukaryota</taxon>
        <taxon>Fungi</taxon>
        <taxon>Dikarya</taxon>
        <taxon>Ascomycota</taxon>
        <taxon>Pezizomycotina</taxon>
        <taxon>Eurotiomycetes</taxon>
        <taxon>Eurotiomycetidae</taxon>
        <taxon>Eurotiales</taxon>
        <taxon>Aspergillaceae</taxon>
        <taxon>Penicillium</taxon>
    </lineage>
</organism>
<dbReference type="EMBL" id="JAQJAN010000012">
    <property type="protein sequence ID" value="KAJ5716464.1"/>
    <property type="molecule type" value="Genomic_DNA"/>
</dbReference>
<dbReference type="SUPFAM" id="SSF52540">
    <property type="entry name" value="P-loop containing nucleoside triphosphate hydrolases"/>
    <property type="match status" value="1"/>
</dbReference>
<evidence type="ECO:0000256" key="1">
    <source>
        <dbReference type="ARBA" id="ARBA00022737"/>
    </source>
</evidence>
<proteinExistence type="predicted"/>
<feature type="domain" description="NACHT" evidence="3">
    <location>
        <begin position="342"/>
        <end position="489"/>
    </location>
</feature>
<evidence type="ECO:0000256" key="2">
    <source>
        <dbReference type="SAM" id="MobiDB-lite"/>
    </source>
</evidence>
<name>A0AAD6HH51_9EURO</name>
<accession>A0AAD6HH51</accession>
<reference evidence="4" key="1">
    <citation type="journal article" date="2023" name="IMA Fungus">
        <title>Comparative genomic study of the Penicillium genus elucidates a diverse pangenome and 15 lateral gene transfer events.</title>
        <authorList>
            <person name="Petersen C."/>
            <person name="Sorensen T."/>
            <person name="Nielsen M.R."/>
            <person name="Sondergaard T.E."/>
            <person name="Sorensen J.L."/>
            <person name="Fitzpatrick D.A."/>
            <person name="Frisvad J.C."/>
            <person name="Nielsen K.L."/>
        </authorList>
    </citation>
    <scope>NUCLEOTIDE SEQUENCE</scope>
    <source>
        <strain evidence="4">IBT 17514</strain>
    </source>
</reference>
<keyword evidence="1" id="KW-0677">Repeat</keyword>
<keyword evidence="5" id="KW-1185">Reference proteome</keyword>
<dbReference type="Pfam" id="PF24883">
    <property type="entry name" value="NPHP3_N"/>
    <property type="match status" value="1"/>
</dbReference>
<dbReference type="PANTHER" id="PTHR10039:SF17">
    <property type="entry name" value="FUNGAL STAND N-TERMINAL GOODBYE DOMAIN-CONTAINING PROTEIN-RELATED"/>
    <property type="match status" value="1"/>
</dbReference>
<comment type="caution">
    <text evidence="4">The sequence shown here is derived from an EMBL/GenBank/DDBJ whole genome shotgun (WGS) entry which is preliminary data.</text>
</comment>